<dbReference type="CDD" id="cd14954">
    <property type="entry name" value="NHL_TRIM71_like"/>
    <property type="match status" value="1"/>
</dbReference>
<dbReference type="InterPro" id="IPR013783">
    <property type="entry name" value="Ig-like_fold"/>
</dbReference>
<gene>
    <name evidence="8" type="ORF">J437_LFUL006394</name>
</gene>
<evidence type="ECO:0000256" key="7">
    <source>
        <dbReference type="SAM" id="MobiDB-lite"/>
    </source>
</evidence>
<evidence type="ECO:0000256" key="6">
    <source>
        <dbReference type="PROSITE-ProRule" id="PRU00504"/>
    </source>
</evidence>
<dbReference type="Proteomes" id="UP000792457">
    <property type="component" value="Unassembled WGS sequence"/>
</dbReference>
<dbReference type="InterPro" id="IPR050952">
    <property type="entry name" value="TRIM-NHL_E3_ligases"/>
</dbReference>
<comment type="caution">
    <text evidence="8">The sequence shown here is derived from an EMBL/GenBank/DDBJ whole genome shotgun (WGS) entry which is preliminary data.</text>
</comment>
<feature type="region of interest" description="Disordered" evidence="7">
    <location>
        <begin position="63"/>
        <end position="90"/>
    </location>
</feature>
<dbReference type="GO" id="GO:0043161">
    <property type="term" value="P:proteasome-mediated ubiquitin-dependent protein catabolic process"/>
    <property type="evidence" value="ECO:0007669"/>
    <property type="project" value="TreeGrafter"/>
</dbReference>
<evidence type="ECO:0000256" key="4">
    <source>
        <dbReference type="ARBA" id="ARBA00022833"/>
    </source>
</evidence>
<keyword evidence="9" id="KW-1185">Reference proteome</keyword>
<feature type="repeat" description="NHL" evidence="6">
    <location>
        <begin position="676"/>
        <end position="717"/>
    </location>
</feature>
<proteinExistence type="predicted"/>
<dbReference type="PANTHER" id="PTHR24104">
    <property type="entry name" value="E3 UBIQUITIN-PROTEIN LIGASE NHLRC1-RELATED"/>
    <property type="match status" value="1"/>
</dbReference>
<evidence type="ECO:0000256" key="2">
    <source>
        <dbReference type="ARBA" id="ARBA00022737"/>
    </source>
</evidence>
<feature type="compositionally biased region" description="Polar residues" evidence="7">
    <location>
        <begin position="261"/>
        <end position="273"/>
    </location>
</feature>
<dbReference type="FunFam" id="2.120.10.30:FF:000037">
    <property type="entry name" value="Uncharacterized protein, isoform E"/>
    <property type="match status" value="1"/>
</dbReference>
<dbReference type="Pfam" id="PF01436">
    <property type="entry name" value="NHL"/>
    <property type="match status" value="5"/>
</dbReference>
<reference evidence="8" key="2">
    <citation type="submission" date="2017-10" db="EMBL/GenBank/DDBJ databases">
        <title>Ladona fulva Genome sequencing and assembly.</title>
        <authorList>
            <person name="Murali S."/>
            <person name="Richards S."/>
            <person name="Bandaranaike D."/>
            <person name="Bellair M."/>
            <person name="Blankenburg K."/>
            <person name="Chao H."/>
            <person name="Dinh H."/>
            <person name="Doddapaneni H."/>
            <person name="Dugan-Rocha S."/>
            <person name="Elkadiri S."/>
            <person name="Gnanaolivu R."/>
            <person name="Hernandez B."/>
            <person name="Skinner E."/>
            <person name="Javaid M."/>
            <person name="Lee S."/>
            <person name="Li M."/>
            <person name="Ming W."/>
            <person name="Munidasa M."/>
            <person name="Muniz J."/>
            <person name="Nguyen L."/>
            <person name="Hughes D."/>
            <person name="Osuji N."/>
            <person name="Pu L.-L."/>
            <person name="Puazo M."/>
            <person name="Qu C."/>
            <person name="Quiroz J."/>
            <person name="Raj R."/>
            <person name="Weissenberger G."/>
            <person name="Xin Y."/>
            <person name="Zou X."/>
            <person name="Han Y."/>
            <person name="Worley K."/>
            <person name="Muzny D."/>
            <person name="Gibbs R."/>
        </authorList>
    </citation>
    <scope>NUCLEOTIDE SEQUENCE</scope>
    <source>
        <strain evidence="8">Sampled in the wild</strain>
    </source>
</reference>
<dbReference type="AlphaFoldDB" id="A0A8K0NY72"/>
<organism evidence="8 9">
    <name type="scientific">Ladona fulva</name>
    <name type="common">Scarce chaser dragonfly</name>
    <name type="synonym">Libellula fulva</name>
    <dbReference type="NCBI Taxonomy" id="123851"/>
    <lineage>
        <taxon>Eukaryota</taxon>
        <taxon>Metazoa</taxon>
        <taxon>Ecdysozoa</taxon>
        <taxon>Arthropoda</taxon>
        <taxon>Hexapoda</taxon>
        <taxon>Insecta</taxon>
        <taxon>Pterygota</taxon>
        <taxon>Palaeoptera</taxon>
        <taxon>Odonata</taxon>
        <taxon>Epiprocta</taxon>
        <taxon>Anisoptera</taxon>
        <taxon>Libelluloidea</taxon>
        <taxon>Libellulidae</taxon>
        <taxon>Ladona</taxon>
    </lineage>
</organism>
<dbReference type="SMART" id="SM00557">
    <property type="entry name" value="IG_FLMN"/>
    <property type="match status" value="1"/>
</dbReference>
<accession>A0A8K0NY72</accession>
<dbReference type="PROSITE" id="PS51125">
    <property type="entry name" value="NHL"/>
    <property type="match status" value="5"/>
</dbReference>
<dbReference type="InterPro" id="IPR017868">
    <property type="entry name" value="Filamin/ABP280_repeat-like"/>
</dbReference>
<dbReference type="GO" id="GO:0000209">
    <property type="term" value="P:protein polyubiquitination"/>
    <property type="evidence" value="ECO:0007669"/>
    <property type="project" value="TreeGrafter"/>
</dbReference>
<dbReference type="SUPFAM" id="SSF101898">
    <property type="entry name" value="NHL repeat"/>
    <property type="match status" value="1"/>
</dbReference>
<feature type="repeat" description="Filamin" evidence="5">
    <location>
        <begin position="461"/>
        <end position="565"/>
    </location>
</feature>
<evidence type="ECO:0000256" key="5">
    <source>
        <dbReference type="PROSITE-ProRule" id="PRU00087"/>
    </source>
</evidence>
<feature type="repeat" description="NHL" evidence="6">
    <location>
        <begin position="578"/>
        <end position="621"/>
    </location>
</feature>
<reference evidence="8" key="1">
    <citation type="submission" date="2013-04" db="EMBL/GenBank/DDBJ databases">
        <authorList>
            <person name="Qu J."/>
            <person name="Murali S.C."/>
            <person name="Bandaranaike D."/>
            <person name="Bellair M."/>
            <person name="Blankenburg K."/>
            <person name="Chao H."/>
            <person name="Dinh H."/>
            <person name="Doddapaneni H."/>
            <person name="Downs B."/>
            <person name="Dugan-Rocha S."/>
            <person name="Elkadiri S."/>
            <person name="Gnanaolivu R.D."/>
            <person name="Hernandez B."/>
            <person name="Javaid M."/>
            <person name="Jayaseelan J.C."/>
            <person name="Lee S."/>
            <person name="Li M."/>
            <person name="Ming W."/>
            <person name="Munidasa M."/>
            <person name="Muniz J."/>
            <person name="Nguyen L."/>
            <person name="Ongeri F."/>
            <person name="Osuji N."/>
            <person name="Pu L.-L."/>
            <person name="Puazo M."/>
            <person name="Qu C."/>
            <person name="Quiroz J."/>
            <person name="Raj R."/>
            <person name="Weissenberger G."/>
            <person name="Xin Y."/>
            <person name="Zou X."/>
            <person name="Han Y."/>
            <person name="Richards S."/>
            <person name="Worley K."/>
            <person name="Muzny D."/>
            <person name="Gibbs R."/>
        </authorList>
    </citation>
    <scope>NUCLEOTIDE SEQUENCE</scope>
    <source>
        <strain evidence="8">Sampled in the wild</strain>
    </source>
</reference>
<keyword evidence="1" id="KW-0479">Metal-binding</keyword>
<dbReference type="InterPro" id="IPR001298">
    <property type="entry name" value="Filamin/ABP280_rpt"/>
</dbReference>
<dbReference type="Gene3D" id="2.60.40.10">
    <property type="entry name" value="Immunoglobulins"/>
    <property type="match status" value="1"/>
</dbReference>
<dbReference type="Pfam" id="PF00630">
    <property type="entry name" value="Filamin"/>
    <property type="match status" value="1"/>
</dbReference>
<dbReference type="GO" id="GO:0008270">
    <property type="term" value="F:zinc ion binding"/>
    <property type="evidence" value="ECO:0007669"/>
    <property type="project" value="UniProtKB-KW"/>
</dbReference>
<dbReference type="Gene3D" id="2.120.10.30">
    <property type="entry name" value="TolB, C-terminal domain"/>
    <property type="match status" value="3"/>
</dbReference>
<feature type="repeat" description="NHL" evidence="6">
    <location>
        <begin position="848"/>
        <end position="891"/>
    </location>
</feature>
<dbReference type="InterPro" id="IPR011042">
    <property type="entry name" value="6-blade_b-propeller_TolB-like"/>
</dbReference>
<evidence type="ECO:0000313" key="9">
    <source>
        <dbReference type="Proteomes" id="UP000792457"/>
    </source>
</evidence>
<dbReference type="EMBL" id="KZ308266">
    <property type="protein sequence ID" value="KAG8226087.1"/>
    <property type="molecule type" value="Genomic_DNA"/>
</dbReference>
<dbReference type="InterPro" id="IPR001258">
    <property type="entry name" value="NHL_repeat"/>
</dbReference>
<keyword evidence="2" id="KW-0677">Repeat</keyword>
<keyword evidence="3" id="KW-0863">Zinc-finger</keyword>
<dbReference type="OrthoDB" id="342730at2759"/>
<evidence type="ECO:0000256" key="3">
    <source>
        <dbReference type="ARBA" id="ARBA00022771"/>
    </source>
</evidence>
<dbReference type="GO" id="GO:0005737">
    <property type="term" value="C:cytoplasm"/>
    <property type="evidence" value="ECO:0007669"/>
    <property type="project" value="UniProtKB-SubCell"/>
</dbReference>
<sequence length="935" mass="100710">MNFSLRKDEFFDGVMLLECLTLVFLLVHRMATTYPEHPKSLTQTSSSMGYSILPYESIPSSLHSSSSPISPPHPPLSSSSSTASSSYGSGGSNLIHQHLSSLLQHASPPSPVSSLGHQVHDNGRSITPTASFHGQSPPNFQESSLNSFSSLAVNRRSSPSVGSLHTCSTCNDSKMFLEKCQECGDDPFCENCLIAHQRVCLSKDHGSNHHNSDSGRKLVDIQPPMDVTSVGSLFYNPVSEIGAKLHLLLSPSPPSVKDARTSASHSNVSHRGFSTSSDSLSTYHSKQGVFSDSKNATIGAIEDAIAATRATSERVSARAALAAVQIRSFARSLSEAVLSLEAELLASVEKVRALKEASLSERANQLQQAVNRLITLPPPSSPGSPLATSDAHSILNFLLNSPPTSHVGSPSRASNAASNQSKPVVDVDEFLKPCEDDYLAFQSPADCSIILHALSSAGRVVSSAFAMFTVASGKGLHHALVGHSATFEVRMRDHLGQLSDVPSDAITVKVLVPDGSWVNGTVEKYNQEVRGTVRASWIPPQEGTHTVNVLLRGKHIRGSPFVVQVYRIRDYSSIRSPVLVLGGEGEEEGRLCRPWGVAVDKRGNIVVADRSNNRIQIFSSDGRFIRAFGSQGSGCGEFERPAGVACDCLGRIVVADKDNHRIQVFSAADTSFLLMFGERGSRVGQFHYPWDVDCAPDSGAIVVSDTRNHRIQLFTPAGVFLQKFGFEGSNAPGMWKHFDSPRGVCFFRYPSKTNSTPLNFHHPESRKIKGGEKITSLHNNLSHKGKHLLPSEDQPMSNTLPSMASDGNGCAGNGDSSPINGIWTTHHVVVTDFNNHILVVIDPDFQNARSLGGSGSGPGQFMRPQGVTVDEEGRIIVADSRNNRIQVFEPNGTFLSQWGTFGTKAGEMDRPSGICVTPNGHVVVVDFGNNRVQVF</sequence>
<dbReference type="PROSITE" id="PS50194">
    <property type="entry name" value="FILAMIN_REPEAT"/>
    <property type="match status" value="1"/>
</dbReference>
<protein>
    <submittedName>
        <fullName evidence="8">Uncharacterized protein</fullName>
    </submittedName>
</protein>
<feature type="region of interest" description="Disordered" evidence="7">
    <location>
        <begin position="104"/>
        <end position="139"/>
    </location>
</feature>
<feature type="repeat" description="NHL" evidence="6">
    <location>
        <begin position="628"/>
        <end position="668"/>
    </location>
</feature>
<dbReference type="PANTHER" id="PTHR24104:SF48">
    <property type="entry name" value="PROTEIN WECH"/>
    <property type="match status" value="1"/>
</dbReference>
<dbReference type="GO" id="GO:0061630">
    <property type="term" value="F:ubiquitin protein ligase activity"/>
    <property type="evidence" value="ECO:0007669"/>
    <property type="project" value="TreeGrafter"/>
</dbReference>
<evidence type="ECO:0000313" key="8">
    <source>
        <dbReference type="EMBL" id="KAG8226087.1"/>
    </source>
</evidence>
<dbReference type="FunFam" id="2.120.10.30:FF:000013">
    <property type="entry name" value="E3 ubiquitin-protein ligase TRIM71"/>
    <property type="match status" value="1"/>
</dbReference>
<feature type="repeat" description="NHL" evidence="6">
    <location>
        <begin position="895"/>
        <end position="935"/>
    </location>
</feature>
<keyword evidence="4" id="KW-0862">Zinc</keyword>
<name>A0A8K0NY72_LADFU</name>
<dbReference type="SUPFAM" id="SSF81296">
    <property type="entry name" value="E set domains"/>
    <property type="match status" value="1"/>
</dbReference>
<dbReference type="InterPro" id="IPR014756">
    <property type="entry name" value="Ig_E-set"/>
</dbReference>
<feature type="compositionally biased region" description="Polar residues" evidence="7">
    <location>
        <begin position="124"/>
        <end position="139"/>
    </location>
</feature>
<evidence type="ECO:0000256" key="1">
    <source>
        <dbReference type="ARBA" id="ARBA00022723"/>
    </source>
</evidence>
<feature type="compositionally biased region" description="Low complexity" evidence="7">
    <location>
        <begin position="76"/>
        <end position="87"/>
    </location>
</feature>
<feature type="region of interest" description="Disordered" evidence="7">
    <location>
        <begin position="256"/>
        <end position="279"/>
    </location>
</feature>